<evidence type="ECO:0000313" key="14">
    <source>
        <dbReference type="EMBL" id="KAH7575702.1"/>
    </source>
</evidence>
<comment type="similarity">
    <text evidence="2">Belongs to the ELO family.</text>
</comment>
<proteinExistence type="inferred from homology"/>
<evidence type="ECO:0000256" key="5">
    <source>
        <dbReference type="ARBA" id="ARBA00022679"/>
    </source>
</evidence>
<keyword evidence="5" id="KW-0808">Transferase</keyword>
<feature type="transmembrane region" description="Helical" evidence="13">
    <location>
        <begin position="45"/>
        <end position="69"/>
    </location>
</feature>
<organism evidence="14 15">
    <name type="scientific">Xanthoceras sorbifolium</name>
    <dbReference type="NCBI Taxonomy" id="99658"/>
    <lineage>
        <taxon>Eukaryota</taxon>
        <taxon>Viridiplantae</taxon>
        <taxon>Streptophyta</taxon>
        <taxon>Embryophyta</taxon>
        <taxon>Tracheophyta</taxon>
        <taxon>Spermatophyta</taxon>
        <taxon>Magnoliopsida</taxon>
        <taxon>eudicotyledons</taxon>
        <taxon>Gunneridae</taxon>
        <taxon>Pentapetalae</taxon>
        <taxon>rosids</taxon>
        <taxon>malvids</taxon>
        <taxon>Sapindales</taxon>
        <taxon>Sapindaceae</taxon>
        <taxon>Xanthoceroideae</taxon>
        <taxon>Xanthoceras</taxon>
    </lineage>
</organism>
<dbReference type="PANTHER" id="PTHR11157">
    <property type="entry name" value="FATTY ACID ACYL TRANSFERASE-RELATED"/>
    <property type="match status" value="1"/>
</dbReference>
<dbReference type="SUPFAM" id="SSF53383">
    <property type="entry name" value="PLP-dependent transferases"/>
    <property type="match status" value="1"/>
</dbReference>
<keyword evidence="15" id="KW-1185">Reference proteome</keyword>
<comment type="subcellular location">
    <subcellularLocation>
        <location evidence="1">Membrane</location>
        <topology evidence="1">Multi-pass membrane protein</topology>
    </subcellularLocation>
</comment>
<evidence type="ECO:0000256" key="10">
    <source>
        <dbReference type="ARBA" id="ARBA00023136"/>
    </source>
</evidence>
<keyword evidence="6 13" id="KW-0812">Transmembrane</keyword>
<evidence type="ECO:0000256" key="11">
    <source>
        <dbReference type="ARBA" id="ARBA00023160"/>
    </source>
</evidence>
<evidence type="ECO:0000256" key="12">
    <source>
        <dbReference type="ARBA" id="ARBA00047375"/>
    </source>
</evidence>
<reference evidence="14 15" key="1">
    <citation type="submission" date="2021-02" db="EMBL/GenBank/DDBJ databases">
        <title>Plant Genome Project.</title>
        <authorList>
            <person name="Zhang R.-G."/>
        </authorList>
    </citation>
    <scope>NUCLEOTIDE SEQUENCE [LARGE SCALE GENOMIC DNA]</scope>
    <source>
        <tissue evidence="14">Leaves</tissue>
    </source>
</reference>
<sequence length="237" mass="27128">MCYLWLSTSQTLFPVALVTNATVHVVMYLYYLLCAVGIRPKWKRLVTDFQIVQFVFSFAVSGLMLYYHFTGLGCSGIWGWCFNAVFNASLLALFVDFHGKSYDKRRRDGKDKRLAIVEYLSSYIIQVIQSADDVFITSDWKEAIPVLLFVLSSDLLKFGVLIHLRRKSWDSNLDAIEVLADIIVVVAITNPRKIAEAANKLRILVIVDEVHGCFTFERKPLCQWEYASQLQNDGVHE</sequence>
<evidence type="ECO:0000256" key="7">
    <source>
        <dbReference type="ARBA" id="ARBA00022832"/>
    </source>
</evidence>
<dbReference type="EC" id="2.3.1.199" evidence="3"/>
<dbReference type="Proteomes" id="UP000827721">
    <property type="component" value="Unassembled WGS sequence"/>
</dbReference>
<keyword evidence="11" id="KW-0275">Fatty acid biosynthesis</keyword>
<evidence type="ECO:0000256" key="3">
    <source>
        <dbReference type="ARBA" id="ARBA00012307"/>
    </source>
</evidence>
<accession>A0ABQ8IGB9</accession>
<feature type="transmembrane region" description="Helical" evidence="13">
    <location>
        <begin position="12"/>
        <end position="33"/>
    </location>
</feature>
<evidence type="ECO:0000256" key="9">
    <source>
        <dbReference type="ARBA" id="ARBA00023098"/>
    </source>
</evidence>
<dbReference type="Pfam" id="PF01151">
    <property type="entry name" value="ELO"/>
    <property type="match status" value="1"/>
</dbReference>
<keyword evidence="8 13" id="KW-1133">Transmembrane helix</keyword>
<evidence type="ECO:0000256" key="13">
    <source>
        <dbReference type="SAM" id="Phobius"/>
    </source>
</evidence>
<evidence type="ECO:0000256" key="1">
    <source>
        <dbReference type="ARBA" id="ARBA00004141"/>
    </source>
</evidence>
<keyword evidence="10 13" id="KW-0472">Membrane</keyword>
<evidence type="ECO:0000256" key="4">
    <source>
        <dbReference type="ARBA" id="ARBA00022516"/>
    </source>
</evidence>
<feature type="transmembrane region" description="Helical" evidence="13">
    <location>
        <begin position="75"/>
        <end position="94"/>
    </location>
</feature>
<comment type="caution">
    <text evidence="14">The sequence shown here is derived from an EMBL/GenBank/DDBJ whole genome shotgun (WGS) entry which is preliminary data.</text>
</comment>
<name>A0ABQ8IGB9_9ROSI</name>
<dbReference type="EMBL" id="JAFEMO010000002">
    <property type="protein sequence ID" value="KAH7575702.1"/>
    <property type="molecule type" value="Genomic_DNA"/>
</dbReference>
<keyword evidence="4" id="KW-0444">Lipid biosynthesis</keyword>
<protein>
    <recommendedName>
        <fullName evidence="3">very-long-chain 3-oxoacyl-CoA synthase</fullName>
        <ecNumber evidence="3">2.3.1.199</ecNumber>
    </recommendedName>
</protein>
<dbReference type="InterPro" id="IPR002076">
    <property type="entry name" value="ELO_fam"/>
</dbReference>
<keyword evidence="7" id="KW-0276">Fatty acid metabolism</keyword>
<evidence type="ECO:0000256" key="2">
    <source>
        <dbReference type="ARBA" id="ARBA00007263"/>
    </source>
</evidence>
<evidence type="ECO:0000256" key="8">
    <source>
        <dbReference type="ARBA" id="ARBA00022989"/>
    </source>
</evidence>
<evidence type="ECO:0000313" key="15">
    <source>
        <dbReference type="Proteomes" id="UP000827721"/>
    </source>
</evidence>
<evidence type="ECO:0000256" key="6">
    <source>
        <dbReference type="ARBA" id="ARBA00022692"/>
    </source>
</evidence>
<comment type="catalytic activity">
    <reaction evidence="12">
        <text>a very-long-chain acyl-CoA + malonyl-CoA + H(+) = a very-long-chain 3-oxoacyl-CoA + CO2 + CoA</text>
        <dbReference type="Rhea" id="RHEA:32727"/>
        <dbReference type="ChEBI" id="CHEBI:15378"/>
        <dbReference type="ChEBI" id="CHEBI:16526"/>
        <dbReference type="ChEBI" id="CHEBI:57287"/>
        <dbReference type="ChEBI" id="CHEBI:57384"/>
        <dbReference type="ChEBI" id="CHEBI:90725"/>
        <dbReference type="ChEBI" id="CHEBI:90736"/>
        <dbReference type="EC" id="2.3.1.199"/>
    </reaction>
</comment>
<gene>
    <name evidence="14" type="ORF">JRO89_XS02G0199300</name>
</gene>
<dbReference type="InterPro" id="IPR015424">
    <property type="entry name" value="PyrdxlP-dep_Trfase"/>
</dbReference>
<dbReference type="PANTHER" id="PTHR11157:SF134">
    <property type="entry name" value="ELONGATION OF FATTY ACIDS PROTEIN 1-RELATED"/>
    <property type="match status" value="1"/>
</dbReference>
<keyword evidence="9" id="KW-0443">Lipid metabolism</keyword>